<gene>
    <name evidence="9" type="ORF">CWE13_00035</name>
</gene>
<feature type="binding site" description="covalent" evidence="7">
    <location>
        <position position="163"/>
    </location>
    <ligand>
        <name>heme c</name>
        <dbReference type="ChEBI" id="CHEBI:61717"/>
    </ligand>
</feature>
<name>A0A432WWD3_9GAMM</name>
<evidence type="ECO:0000256" key="1">
    <source>
        <dbReference type="ARBA" id="ARBA00022448"/>
    </source>
</evidence>
<evidence type="ECO:0000256" key="2">
    <source>
        <dbReference type="ARBA" id="ARBA00022617"/>
    </source>
</evidence>
<comment type="caution">
    <text evidence="9">The sequence shown here is derived from an EMBL/GenBank/DDBJ whole genome shotgun (WGS) entry which is preliminary data.</text>
</comment>
<feature type="chain" id="PRO_5019032061" evidence="8">
    <location>
        <begin position="40"/>
        <end position="170"/>
    </location>
</feature>
<evidence type="ECO:0000313" key="9">
    <source>
        <dbReference type="EMBL" id="RUO38084.1"/>
    </source>
</evidence>
<keyword evidence="1" id="KW-0813">Transport</keyword>
<dbReference type="GO" id="GO:0009055">
    <property type="term" value="F:electron transfer activity"/>
    <property type="evidence" value="ECO:0007669"/>
    <property type="project" value="InterPro"/>
</dbReference>
<evidence type="ECO:0000313" key="10">
    <source>
        <dbReference type="Proteomes" id="UP000286934"/>
    </source>
</evidence>
<feature type="signal peptide" evidence="8">
    <location>
        <begin position="1"/>
        <end position="39"/>
    </location>
</feature>
<dbReference type="EMBL" id="PIPP01000001">
    <property type="protein sequence ID" value="RUO38084.1"/>
    <property type="molecule type" value="Genomic_DNA"/>
</dbReference>
<dbReference type="GO" id="GO:0042597">
    <property type="term" value="C:periplasmic space"/>
    <property type="evidence" value="ECO:0007669"/>
    <property type="project" value="InterPro"/>
</dbReference>
<evidence type="ECO:0000256" key="7">
    <source>
        <dbReference type="PIRSR" id="PIRSR000027-2"/>
    </source>
</evidence>
<accession>A0A432WWD3</accession>
<dbReference type="InterPro" id="IPR002321">
    <property type="entry name" value="Cyt_c_II"/>
</dbReference>
<dbReference type="Gene3D" id="1.20.120.10">
    <property type="entry name" value="Cytochrome c/b562"/>
    <property type="match status" value="1"/>
</dbReference>
<reference evidence="10" key="1">
    <citation type="journal article" date="2018" name="Front. Microbiol.">
        <title>Genome-Based Analysis Reveals the Taxonomy and Diversity of the Family Idiomarinaceae.</title>
        <authorList>
            <person name="Liu Y."/>
            <person name="Lai Q."/>
            <person name="Shao Z."/>
        </authorList>
    </citation>
    <scope>NUCLEOTIDE SEQUENCE [LARGE SCALE GENOMIC DNA]</scope>
    <source>
        <strain evidence="10">AIS</strain>
    </source>
</reference>
<keyword evidence="8" id="KW-0732">Signal</keyword>
<keyword evidence="10" id="KW-1185">Reference proteome</keyword>
<dbReference type="GO" id="GO:0020037">
    <property type="term" value="F:heme binding"/>
    <property type="evidence" value="ECO:0007669"/>
    <property type="project" value="InterPro"/>
</dbReference>
<sequence length="170" mass="18640">MLNVNTLGVVTMRFTSILTVAATAAITITALQFSAPAKADAFAEAEEAVEYRQKAFSLIRENFGHMAGMVRGEIEFDAESFQNRAEALKHLSYIPFDGFAGAGHGVTENSEALPGIWENWDDFNEKADAFNKAAHELAKASQGADLRSLRPSFMATARTCQQCHDEYRAD</sequence>
<dbReference type="InterPro" id="IPR010980">
    <property type="entry name" value="Cyt_c/b562"/>
</dbReference>
<dbReference type="AlphaFoldDB" id="A0A432WWD3"/>
<dbReference type="PROSITE" id="PS51009">
    <property type="entry name" value="CYTCII"/>
    <property type="match status" value="1"/>
</dbReference>
<evidence type="ECO:0000256" key="6">
    <source>
        <dbReference type="PIRSR" id="PIRSR000027-1"/>
    </source>
</evidence>
<feature type="binding site" description="covalent" evidence="7">
    <location>
        <position position="160"/>
    </location>
    <ligand>
        <name>heme c</name>
        <dbReference type="ChEBI" id="CHEBI:61717"/>
    </ligand>
</feature>
<feature type="binding site" description="axial binding residue" evidence="6">
    <location>
        <position position="164"/>
    </location>
    <ligand>
        <name>heme c</name>
        <dbReference type="ChEBI" id="CHEBI:61717"/>
    </ligand>
    <ligandPart>
        <name>Fe</name>
        <dbReference type="ChEBI" id="CHEBI:18248"/>
    </ligandPart>
</feature>
<dbReference type="SUPFAM" id="SSF47175">
    <property type="entry name" value="Cytochromes"/>
    <property type="match status" value="1"/>
</dbReference>
<dbReference type="GO" id="GO:0005506">
    <property type="term" value="F:iron ion binding"/>
    <property type="evidence" value="ECO:0007669"/>
    <property type="project" value="InterPro"/>
</dbReference>
<keyword evidence="5 6" id="KW-0408">Iron</keyword>
<evidence type="ECO:0000256" key="5">
    <source>
        <dbReference type="ARBA" id="ARBA00023004"/>
    </source>
</evidence>
<dbReference type="PIRSF" id="PIRSF000027">
    <property type="entry name" value="Cytc_c_prime"/>
    <property type="match status" value="1"/>
</dbReference>
<keyword evidence="2 7" id="KW-0349">Heme</keyword>
<dbReference type="GO" id="GO:0022900">
    <property type="term" value="P:electron transport chain"/>
    <property type="evidence" value="ECO:0007669"/>
    <property type="project" value="InterPro"/>
</dbReference>
<organism evidence="9 10">
    <name type="scientific">Aliidiomarina shirensis</name>
    <dbReference type="NCBI Taxonomy" id="1048642"/>
    <lineage>
        <taxon>Bacteria</taxon>
        <taxon>Pseudomonadati</taxon>
        <taxon>Pseudomonadota</taxon>
        <taxon>Gammaproteobacteria</taxon>
        <taxon>Alteromonadales</taxon>
        <taxon>Idiomarinaceae</taxon>
        <taxon>Aliidiomarina</taxon>
    </lineage>
</organism>
<evidence type="ECO:0000256" key="4">
    <source>
        <dbReference type="ARBA" id="ARBA00022982"/>
    </source>
</evidence>
<proteinExistence type="predicted"/>
<comment type="PTM">
    <text evidence="7">Binds 1 heme group per subunit.</text>
</comment>
<evidence type="ECO:0000256" key="3">
    <source>
        <dbReference type="ARBA" id="ARBA00022723"/>
    </source>
</evidence>
<dbReference type="Proteomes" id="UP000286934">
    <property type="component" value="Unassembled WGS sequence"/>
</dbReference>
<protein>
    <submittedName>
        <fullName evidence="9">Cytochrome C556</fullName>
    </submittedName>
</protein>
<dbReference type="Pfam" id="PF01322">
    <property type="entry name" value="Cytochrom_C_2"/>
    <property type="match status" value="1"/>
</dbReference>
<evidence type="ECO:0000256" key="8">
    <source>
        <dbReference type="SAM" id="SignalP"/>
    </source>
</evidence>
<keyword evidence="3 6" id="KW-0479">Metal-binding</keyword>
<dbReference type="InterPro" id="IPR012127">
    <property type="entry name" value="Cyt_c_prime"/>
</dbReference>
<keyword evidence="4" id="KW-0249">Electron transport</keyword>